<evidence type="ECO:0000256" key="2">
    <source>
        <dbReference type="ARBA" id="ARBA00010794"/>
    </source>
</evidence>
<feature type="region of interest" description="Disordered" evidence="10">
    <location>
        <begin position="1"/>
        <end position="57"/>
    </location>
</feature>
<evidence type="ECO:0000313" key="13">
    <source>
        <dbReference type="EMBL" id="AOW28302.1"/>
    </source>
</evidence>
<feature type="transmembrane region" description="Helical" evidence="11">
    <location>
        <begin position="82"/>
        <end position="100"/>
    </location>
</feature>
<evidence type="ECO:0000256" key="4">
    <source>
        <dbReference type="ARBA" id="ARBA00022679"/>
    </source>
</evidence>
<evidence type="ECO:0000256" key="3">
    <source>
        <dbReference type="ARBA" id="ARBA00012132"/>
    </source>
</evidence>
<evidence type="ECO:0000256" key="11">
    <source>
        <dbReference type="SAM" id="Phobius"/>
    </source>
</evidence>
<dbReference type="OrthoDB" id="377083at2759"/>
<evidence type="ECO:0000256" key="7">
    <source>
        <dbReference type="ARBA" id="ARBA00022824"/>
    </source>
</evidence>
<dbReference type="Proteomes" id="UP000000559">
    <property type="component" value="Chromosome 3"/>
</dbReference>
<dbReference type="GO" id="GO:0004168">
    <property type="term" value="F:dolichol kinase activity"/>
    <property type="evidence" value="ECO:0000318"/>
    <property type="project" value="GO_Central"/>
</dbReference>
<dbReference type="InParanoid" id="A0A1D8PJH3"/>
<dbReference type="GeneID" id="3638407"/>
<keyword evidence="7" id="KW-0256">Endoplasmic reticulum</keyword>
<feature type="transmembrane region" description="Helical" evidence="11">
    <location>
        <begin position="515"/>
        <end position="533"/>
    </location>
</feature>
<dbReference type="FunCoup" id="A0A1D8PJH3">
    <property type="interactions" value="90"/>
</dbReference>
<evidence type="ECO:0000313" key="14">
    <source>
        <dbReference type="Proteomes" id="UP000000559"/>
    </source>
</evidence>
<keyword evidence="8 11" id="KW-1133">Transmembrane helix</keyword>
<dbReference type="InterPro" id="IPR032974">
    <property type="entry name" value="Polypren_kinase"/>
</dbReference>
<organism evidence="13 14">
    <name type="scientific">Candida albicans (strain SC5314 / ATCC MYA-2876)</name>
    <name type="common">Yeast</name>
    <dbReference type="NCBI Taxonomy" id="237561"/>
    <lineage>
        <taxon>Eukaryota</taxon>
        <taxon>Fungi</taxon>
        <taxon>Dikarya</taxon>
        <taxon>Ascomycota</taxon>
        <taxon>Saccharomycotina</taxon>
        <taxon>Pichiomycetes</taxon>
        <taxon>Debaryomycetaceae</taxon>
        <taxon>Candida/Lodderomyces clade</taxon>
        <taxon>Candida</taxon>
    </lineage>
</organism>
<dbReference type="eggNOG" id="KOG2468">
    <property type="taxonomic scope" value="Eukaryota"/>
</dbReference>
<dbReference type="STRING" id="237561.A0A1D8PJH3"/>
<feature type="transmembrane region" description="Helical" evidence="11">
    <location>
        <begin position="151"/>
        <end position="168"/>
    </location>
</feature>
<dbReference type="EMBL" id="CP017625">
    <property type="protein sequence ID" value="AOW28302.1"/>
    <property type="molecule type" value="Genomic_DNA"/>
</dbReference>
<evidence type="ECO:0000256" key="6">
    <source>
        <dbReference type="ARBA" id="ARBA00022777"/>
    </source>
</evidence>
<dbReference type="RefSeq" id="XP_719959.2">
    <property type="nucleotide sequence ID" value="XM_714866.2"/>
</dbReference>
<dbReference type="AlphaFoldDB" id="A0A1D8PJH3"/>
<proteinExistence type="inferred from homology"/>
<keyword evidence="5 11" id="KW-0812">Transmembrane</keyword>
<dbReference type="GO" id="GO:0043048">
    <property type="term" value="P:dolichyl monophosphate biosynthetic process"/>
    <property type="evidence" value="ECO:0000318"/>
    <property type="project" value="GO_Central"/>
</dbReference>
<feature type="transmembrane region" description="Helical" evidence="11">
    <location>
        <begin position="451"/>
        <end position="469"/>
    </location>
</feature>
<feature type="transmembrane region" description="Helical" evidence="11">
    <location>
        <begin position="216"/>
        <end position="234"/>
    </location>
</feature>
<protein>
    <recommendedName>
        <fullName evidence="3">dolichol kinase</fullName>
        <ecNumber evidence="3">2.7.1.108</ecNumber>
    </recommendedName>
</protein>
<dbReference type="EC" id="2.7.1.108" evidence="3"/>
<evidence type="ECO:0000256" key="5">
    <source>
        <dbReference type="ARBA" id="ARBA00022692"/>
    </source>
</evidence>
<evidence type="ECO:0000256" key="10">
    <source>
        <dbReference type="SAM" id="MobiDB-lite"/>
    </source>
</evidence>
<evidence type="ECO:0000256" key="8">
    <source>
        <dbReference type="ARBA" id="ARBA00022989"/>
    </source>
</evidence>
<reference evidence="13 14" key="2">
    <citation type="journal article" date="2007" name="Genome Biol.">
        <title>Assembly of the Candida albicans genome into sixteen supercontigs aligned on the eight chromosomes.</title>
        <authorList>
            <person name="van het Hoog M."/>
            <person name="Rast T.J."/>
            <person name="Martchenko M."/>
            <person name="Grindle S."/>
            <person name="Dignard D."/>
            <person name="Hogues H."/>
            <person name="Cuomo C."/>
            <person name="Berriman M."/>
            <person name="Scherer S."/>
            <person name="Magee B.B."/>
            <person name="Whiteway M."/>
            <person name="Chibana H."/>
            <person name="Nantel A."/>
            <person name="Magee P.T."/>
        </authorList>
    </citation>
    <scope>GENOME REANNOTATION</scope>
    <source>
        <strain evidence="14">SC5314 / ATCC MYA-2876</strain>
    </source>
</reference>
<evidence type="ECO:0000256" key="1">
    <source>
        <dbReference type="ARBA" id="ARBA00004477"/>
    </source>
</evidence>
<keyword evidence="14" id="KW-1185">Reference proteome</keyword>
<dbReference type="PANTHER" id="PTHR13205">
    <property type="entry name" value="TRANSMEMBRANE PROTEIN 15-RELATED"/>
    <property type="match status" value="1"/>
</dbReference>
<dbReference type="PANTHER" id="PTHR13205:SF15">
    <property type="entry name" value="DOLICHOL KINASE"/>
    <property type="match status" value="1"/>
</dbReference>
<dbReference type="GO" id="GO:0005789">
    <property type="term" value="C:endoplasmic reticulum membrane"/>
    <property type="evidence" value="ECO:0000318"/>
    <property type="project" value="GO_Central"/>
</dbReference>
<feature type="transmembrane region" description="Helical" evidence="11">
    <location>
        <begin position="307"/>
        <end position="328"/>
    </location>
</feature>
<gene>
    <name evidence="13" type="ordered locus">CAALFM_C302690CA</name>
    <name evidence="12" type="ordered locus">orf19.7894</name>
</gene>
<feature type="transmembrane region" description="Helical" evidence="11">
    <location>
        <begin position="120"/>
        <end position="139"/>
    </location>
</feature>
<name>A0A1D8PJH3_CANAL</name>
<reference evidence="13 14" key="3">
    <citation type="journal article" date="2013" name="Genome Biol.">
        <title>Assembly of a phased diploid Candida albicans genome facilitates allele-specific measurements and provides a simple model for repeat and indel structure.</title>
        <authorList>
            <person name="Muzzey D."/>
            <person name="Schwartz K."/>
            <person name="Weissman J.S."/>
            <person name="Sherlock G."/>
        </authorList>
    </citation>
    <scope>NUCLEOTIDE SEQUENCE [LARGE SCALE GENOMIC DNA]</scope>
    <source>
        <strain evidence="14">SC5314 / ATCC MYA-2876</strain>
    </source>
</reference>
<dbReference type="KEGG" id="cal:CAALFM_C302690CA"/>
<keyword evidence="9 11" id="KW-0472">Membrane</keyword>
<comment type="subcellular location">
    <subcellularLocation>
        <location evidence="1">Endoplasmic reticulum membrane</location>
        <topology evidence="1">Multi-pass membrane protein</topology>
    </subcellularLocation>
</comment>
<keyword evidence="4" id="KW-0808">Transferase</keyword>
<sequence>MAGRKRKNESKKPNPTARSTAAIFQDINNLDELESKTKIDNNKSNEETNDEPAGSPEEDIANAGFPFNYLYRVQDHLNENMSVVHAVQCLVSLFFIQMVYLDRVKIIDYSKDEHLPMQVIAVIFFNWVGVFLCTVLGMVKNKSENKVMPDFNYIYSLLLPALLSVLHFNKDWLLVNLSLNYFVIDSMNPIFNLFSSLGFYEVYKDEETTLISTFQFGQYAAIFLVFQYILNYINTEEIDDDSNAKPRTSLKRSEIHLIVLLLINILFNPAFTGGNVLPMKIFQKLIISFIISSFFTFPIISFTPGILVILIFGGIFYGFTIFQLTPILNDNAVNWLYNYVMKDETRVHIISIWVAMSVTIIPMVFYFANYLRLNTRRKIWHGLMVIALCFTPEILFGQIEFTLISLLGTLIVFMVVEGIRYNRLSYIGEFLHKTLSVFQDTKDLQGPLNLSYIYLLAGVTIPIVYDYLVNKDTVTIIRYSGLITLGVGDTFASVIGKKFGTFKWKGSNKSVQGTIAFIVSVLLCTYGADYYLTQNNTNYLPIKNWENTLVTILLAGFLEGTCDINDNYLIPIFFPISYELLNKSYK</sequence>
<accession>A0A1D8PJH3</accession>
<feature type="transmembrane region" description="Helical" evidence="11">
    <location>
        <begin position="383"/>
        <end position="416"/>
    </location>
</feature>
<reference evidence="13 14" key="1">
    <citation type="journal article" date="2004" name="Proc. Natl. Acad. Sci. U.S.A.">
        <title>The diploid genome sequence of Candida albicans.</title>
        <authorList>
            <person name="Jones T."/>
            <person name="Federspiel N.A."/>
            <person name="Chibana H."/>
            <person name="Dungan J."/>
            <person name="Kalman S."/>
            <person name="Magee B.B."/>
            <person name="Newport G."/>
            <person name="Thorstenson Y.R."/>
            <person name="Agabian N."/>
            <person name="Magee P.T."/>
            <person name="Davis R.W."/>
            <person name="Scherer S."/>
        </authorList>
    </citation>
    <scope>NUCLEOTIDE SEQUENCE [LARGE SCALE GENOMIC DNA]</scope>
    <source>
        <strain evidence="14">SC5314 / ATCC MYA-2876</strain>
    </source>
</reference>
<comment type="similarity">
    <text evidence="2">Belongs to the polyprenol kinase family.</text>
</comment>
<feature type="compositionally biased region" description="Basic and acidic residues" evidence="10">
    <location>
        <begin position="33"/>
        <end position="46"/>
    </location>
</feature>
<feature type="transmembrane region" description="Helical" evidence="11">
    <location>
        <begin position="476"/>
        <end position="495"/>
    </location>
</feature>
<feature type="transmembrane region" description="Helical" evidence="11">
    <location>
        <begin position="348"/>
        <end position="371"/>
    </location>
</feature>
<dbReference type="VEuPathDB" id="FungiDB:C3_02690C_A"/>
<feature type="transmembrane region" description="Helical" evidence="11">
    <location>
        <begin position="255"/>
        <end position="275"/>
    </location>
</feature>
<feature type="transmembrane region" description="Helical" evidence="11">
    <location>
        <begin position="281"/>
        <end position="300"/>
    </location>
</feature>
<dbReference type="CGD" id="CAL0000196362">
    <property type="gene designation" value="orf19.7894"/>
</dbReference>
<keyword evidence="6 13" id="KW-0418">Kinase</keyword>
<evidence type="ECO:0000256" key="9">
    <source>
        <dbReference type="ARBA" id="ARBA00023136"/>
    </source>
</evidence>
<evidence type="ECO:0000313" key="12">
    <source>
        <dbReference type="CGD" id="CAL0000196362"/>
    </source>
</evidence>